<protein>
    <submittedName>
        <fullName evidence="1">YkgJ family cysteine cluster protein</fullName>
    </submittedName>
</protein>
<dbReference type="RefSeq" id="WP_198747550.1">
    <property type="nucleotide sequence ID" value="NZ_JAEHTE010000015.1"/>
</dbReference>
<sequence length="119" mass="13072">MSDQSPCTSCGACCAFFRVSFYWGEAGDGKHQMPSDKVEQISPHLVAMKGTNQKQPRCLNLDGVIGQTVGCSLYEKRSTSCREFAYSWEGGVHNQRCDDARAAHGIAPLPQPLEIIAYE</sequence>
<reference evidence="1" key="1">
    <citation type="submission" date="2020-12" db="EMBL/GenBank/DDBJ databases">
        <title>Enhanced detection system for hospital associated transmission using whole genome sequencing surveillance.</title>
        <authorList>
            <person name="Harrison L.H."/>
            <person name="Van Tyne D."/>
            <person name="Marsh J.W."/>
            <person name="Griffith M.P."/>
            <person name="Snyder D.J."/>
            <person name="Cooper V.S."/>
            <person name="Mustapha M."/>
        </authorList>
    </citation>
    <scope>NUCLEOTIDE SEQUENCE</scope>
    <source>
        <strain evidence="1">PSB00042</strain>
    </source>
</reference>
<accession>A0A8I1EFJ9</accession>
<gene>
    <name evidence="1" type="ORF">JEU22_14625</name>
</gene>
<comment type="caution">
    <text evidence="1">The sequence shown here is derived from an EMBL/GenBank/DDBJ whole genome shotgun (WGS) entry which is preliminary data.</text>
</comment>
<dbReference type="Proteomes" id="UP000637061">
    <property type="component" value="Unassembled WGS sequence"/>
</dbReference>
<proteinExistence type="predicted"/>
<dbReference type="InterPro" id="IPR005358">
    <property type="entry name" value="Puta_zinc/iron-chelating_dom"/>
</dbReference>
<evidence type="ECO:0000313" key="1">
    <source>
        <dbReference type="EMBL" id="MBI6885147.1"/>
    </source>
</evidence>
<dbReference type="AlphaFoldDB" id="A0A8I1EFJ9"/>
<dbReference type="Pfam" id="PF03692">
    <property type="entry name" value="CxxCxxCC"/>
    <property type="match status" value="1"/>
</dbReference>
<name>A0A8I1EFJ9_PSEPU</name>
<evidence type="ECO:0000313" key="2">
    <source>
        <dbReference type="Proteomes" id="UP000637061"/>
    </source>
</evidence>
<organism evidence="1 2">
    <name type="scientific">Pseudomonas putida</name>
    <name type="common">Arthrobacter siderocapsulatus</name>
    <dbReference type="NCBI Taxonomy" id="303"/>
    <lineage>
        <taxon>Bacteria</taxon>
        <taxon>Pseudomonadati</taxon>
        <taxon>Pseudomonadota</taxon>
        <taxon>Gammaproteobacteria</taxon>
        <taxon>Pseudomonadales</taxon>
        <taxon>Pseudomonadaceae</taxon>
        <taxon>Pseudomonas</taxon>
    </lineage>
</organism>
<dbReference type="EMBL" id="JAEHTE010000015">
    <property type="protein sequence ID" value="MBI6885147.1"/>
    <property type="molecule type" value="Genomic_DNA"/>
</dbReference>